<feature type="region of interest" description="Disordered" evidence="1">
    <location>
        <begin position="93"/>
        <end position="137"/>
    </location>
</feature>
<dbReference type="EMBL" id="HACG01026819">
    <property type="protein sequence ID" value="CEK73684.1"/>
    <property type="molecule type" value="Transcribed_RNA"/>
</dbReference>
<sequence length="292" mass="33842">YFHNYYPPMPINTSEVPHNYLYTNSDYFPPATPVDGFAEHYIDQYSSAIPNQYSKTHEFTTTYSNPTNFAYMPGMPVQTNHFEHADMVRNSVSSSSENQWQENVSWSGRGKTYQPYRGKGKTKSQNRGRDFKNTQGYSYSGYGQDGYYDRDDYYYETPRYQSYNPRAVRTGGNVDSGHRGRGGGYQDTQFRLGDGDGKPHRRKNYGFYSDQDTFTNNGNVMSTSKLTKNMQGQSNKYNKKVNNQVFDSQTLQGENIKGSYYKDNERQEKNSENKVESNKDTMFQTRDSDSER</sequence>
<gene>
    <name evidence="2" type="primary">ORF87787</name>
</gene>
<accession>A0A0B6ZYF7</accession>
<protein>
    <submittedName>
        <fullName evidence="2">Uncharacterized protein</fullName>
    </submittedName>
</protein>
<feature type="compositionally biased region" description="Polar residues" evidence="1">
    <location>
        <begin position="93"/>
        <end position="106"/>
    </location>
</feature>
<organism evidence="2">
    <name type="scientific">Arion vulgaris</name>
    <dbReference type="NCBI Taxonomy" id="1028688"/>
    <lineage>
        <taxon>Eukaryota</taxon>
        <taxon>Metazoa</taxon>
        <taxon>Spiralia</taxon>
        <taxon>Lophotrochozoa</taxon>
        <taxon>Mollusca</taxon>
        <taxon>Gastropoda</taxon>
        <taxon>Heterobranchia</taxon>
        <taxon>Euthyneura</taxon>
        <taxon>Panpulmonata</taxon>
        <taxon>Eupulmonata</taxon>
        <taxon>Stylommatophora</taxon>
        <taxon>Helicina</taxon>
        <taxon>Arionoidea</taxon>
        <taxon>Arionidae</taxon>
        <taxon>Arion</taxon>
    </lineage>
</organism>
<evidence type="ECO:0000313" key="2">
    <source>
        <dbReference type="EMBL" id="CEK73684.1"/>
    </source>
</evidence>
<feature type="non-terminal residue" evidence="2">
    <location>
        <position position="292"/>
    </location>
</feature>
<feature type="compositionally biased region" description="Basic and acidic residues" evidence="1">
    <location>
        <begin position="260"/>
        <end position="279"/>
    </location>
</feature>
<evidence type="ECO:0000256" key="1">
    <source>
        <dbReference type="SAM" id="MobiDB-lite"/>
    </source>
</evidence>
<proteinExistence type="predicted"/>
<feature type="region of interest" description="Disordered" evidence="1">
    <location>
        <begin position="256"/>
        <end position="292"/>
    </location>
</feature>
<dbReference type="AlphaFoldDB" id="A0A0B6ZYF7"/>
<reference evidence="2" key="1">
    <citation type="submission" date="2014-12" db="EMBL/GenBank/DDBJ databases">
        <title>Insight into the proteome of Arion vulgaris.</title>
        <authorList>
            <person name="Aradska J."/>
            <person name="Bulat T."/>
            <person name="Smidak R."/>
            <person name="Sarate P."/>
            <person name="Gangsoo J."/>
            <person name="Sialana F."/>
            <person name="Bilban M."/>
            <person name="Lubec G."/>
        </authorList>
    </citation>
    <scope>NUCLEOTIDE SEQUENCE</scope>
    <source>
        <tissue evidence="2">Skin</tissue>
    </source>
</reference>
<feature type="compositionally biased region" description="Polar residues" evidence="1">
    <location>
        <begin position="210"/>
        <end position="223"/>
    </location>
</feature>
<feature type="region of interest" description="Disordered" evidence="1">
    <location>
        <begin position="164"/>
        <end position="223"/>
    </location>
</feature>
<name>A0A0B6ZYF7_9EUPU</name>
<feature type="non-terminal residue" evidence="2">
    <location>
        <position position="1"/>
    </location>
</feature>